<protein>
    <submittedName>
        <fullName evidence="1">Uncharacterized protein</fullName>
    </submittedName>
</protein>
<dbReference type="Proteomes" id="UP000034076">
    <property type="component" value="Unassembled WGS sequence"/>
</dbReference>
<accession>A0A0M2NJD2</accession>
<dbReference type="AlphaFoldDB" id="A0A0M2NJD2"/>
<comment type="caution">
    <text evidence="1">The sequence shown here is derived from an EMBL/GenBank/DDBJ whole genome shotgun (WGS) entry which is preliminary data.</text>
</comment>
<evidence type="ECO:0000313" key="1">
    <source>
        <dbReference type="EMBL" id="KKI50537.1"/>
    </source>
</evidence>
<evidence type="ECO:0000313" key="2">
    <source>
        <dbReference type="Proteomes" id="UP000034076"/>
    </source>
</evidence>
<dbReference type="STRING" id="270498.CHK_2003"/>
<gene>
    <name evidence="1" type="ORF">CHK_2003</name>
</gene>
<organism evidence="1 2">
    <name type="scientific">Christensenella hongkongensis</name>
    <dbReference type="NCBI Taxonomy" id="270498"/>
    <lineage>
        <taxon>Bacteria</taxon>
        <taxon>Bacillati</taxon>
        <taxon>Bacillota</taxon>
        <taxon>Clostridia</taxon>
        <taxon>Christensenellales</taxon>
        <taxon>Christensenellaceae</taxon>
        <taxon>Christensenella</taxon>
    </lineage>
</organism>
<keyword evidence="2" id="KW-1185">Reference proteome</keyword>
<reference evidence="1 2" key="1">
    <citation type="submission" date="2015-04" db="EMBL/GenBank/DDBJ databases">
        <title>Draft genome sequence of bacteremic isolate Catabacter hongkongensis type strain HKU16T.</title>
        <authorList>
            <person name="Lau S.K."/>
            <person name="Teng J.L."/>
            <person name="Huang Y."/>
            <person name="Curreem S.O."/>
            <person name="Tsui S.K."/>
            <person name="Woo P.C."/>
        </authorList>
    </citation>
    <scope>NUCLEOTIDE SEQUENCE [LARGE SCALE GENOMIC DNA]</scope>
    <source>
        <strain evidence="1 2">HKU16</strain>
    </source>
</reference>
<sequence>MKKRRRLAVALFFHLSGGDETAFIKSGFSEHVCDGNVKNIHRRYRKA</sequence>
<dbReference type="EMBL" id="LAYJ01000105">
    <property type="protein sequence ID" value="KKI50537.1"/>
    <property type="molecule type" value="Genomic_DNA"/>
</dbReference>
<name>A0A0M2NJD2_9FIRM</name>
<proteinExistence type="predicted"/>